<evidence type="ECO:0000313" key="1">
    <source>
        <dbReference type="EMBL" id="KKL70835.1"/>
    </source>
</evidence>
<sequence>MPKSNADAKANTFPSFTRQVSTKVEGEQLLRTVTIEYPGLNEEQMSELASRSVIIGWQAAFKKHGAARWPAQEPVKIIAQMGSRVFVDAKTRAINALDSMSEDEVAKVLDLYRDRA</sequence>
<name>A0A0F9GN47_9ZZZZ</name>
<dbReference type="AlphaFoldDB" id="A0A0F9GN47"/>
<protein>
    <submittedName>
        <fullName evidence="1">Uncharacterized protein</fullName>
    </submittedName>
</protein>
<gene>
    <name evidence="1" type="ORF">LCGC14_2100980</name>
</gene>
<dbReference type="EMBL" id="LAZR01025777">
    <property type="protein sequence ID" value="KKL70835.1"/>
    <property type="molecule type" value="Genomic_DNA"/>
</dbReference>
<organism evidence="1">
    <name type="scientific">marine sediment metagenome</name>
    <dbReference type="NCBI Taxonomy" id="412755"/>
    <lineage>
        <taxon>unclassified sequences</taxon>
        <taxon>metagenomes</taxon>
        <taxon>ecological metagenomes</taxon>
    </lineage>
</organism>
<comment type="caution">
    <text evidence="1">The sequence shown here is derived from an EMBL/GenBank/DDBJ whole genome shotgun (WGS) entry which is preliminary data.</text>
</comment>
<reference evidence="1" key="1">
    <citation type="journal article" date="2015" name="Nature">
        <title>Complex archaea that bridge the gap between prokaryotes and eukaryotes.</title>
        <authorList>
            <person name="Spang A."/>
            <person name="Saw J.H."/>
            <person name="Jorgensen S.L."/>
            <person name="Zaremba-Niedzwiedzka K."/>
            <person name="Martijn J."/>
            <person name="Lind A.E."/>
            <person name="van Eijk R."/>
            <person name="Schleper C."/>
            <person name="Guy L."/>
            <person name="Ettema T.J."/>
        </authorList>
    </citation>
    <scope>NUCLEOTIDE SEQUENCE</scope>
</reference>
<proteinExistence type="predicted"/>
<accession>A0A0F9GN47</accession>